<dbReference type="EMBL" id="KE123912">
    <property type="protein sequence ID" value="EPB91169.1"/>
    <property type="molecule type" value="Genomic_DNA"/>
</dbReference>
<dbReference type="GO" id="GO:0005635">
    <property type="term" value="C:nuclear envelope"/>
    <property type="evidence" value="ECO:0007669"/>
    <property type="project" value="UniProtKB-ARBA"/>
</dbReference>
<dbReference type="Gene3D" id="3.10.450.50">
    <property type="match status" value="1"/>
</dbReference>
<dbReference type="SUPFAM" id="SSF54427">
    <property type="entry name" value="NTF2-like"/>
    <property type="match status" value="1"/>
</dbReference>
<keyword evidence="1 3" id="KW-0963">Cytoplasm</keyword>
<dbReference type="Pfam" id="PF02136">
    <property type="entry name" value="NTF2"/>
    <property type="match status" value="1"/>
</dbReference>
<gene>
    <name evidence="5" type="ORF">HMPREF1544_02049</name>
</gene>
<evidence type="ECO:0000256" key="2">
    <source>
        <dbReference type="ARBA" id="ARBA00026247"/>
    </source>
</evidence>
<proteinExistence type="predicted"/>
<dbReference type="FunCoup" id="S2JMG2">
    <property type="interactions" value="896"/>
</dbReference>
<dbReference type="FunFam" id="3.10.450.50:FF:000005">
    <property type="entry name" value="Nuclear transport factor 2"/>
    <property type="match status" value="1"/>
</dbReference>
<accession>S2JMG2</accession>
<dbReference type="InterPro" id="IPR018222">
    <property type="entry name" value="Nuclear_transport_factor_2_euk"/>
</dbReference>
<dbReference type="AlphaFoldDB" id="S2JMG2"/>
<evidence type="ECO:0000313" key="5">
    <source>
        <dbReference type="EMBL" id="EPB91169.1"/>
    </source>
</evidence>
<keyword evidence="3" id="KW-0539">Nucleus</keyword>
<protein>
    <recommendedName>
        <fullName evidence="2 3">Nuclear transport factor 2</fullName>
        <shortName evidence="3">NTF-2</shortName>
    </recommendedName>
</protein>
<dbReference type="GO" id="GO:0006606">
    <property type="term" value="P:protein import into nucleus"/>
    <property type="evidence" value="ECO:0007669"/>
    <property type="project" value="UniProtKB-ARBA"/>
</dbReference>
<dbReference type="OMA" id="QFVEYYY"/>
<dbReference type="VEuPathDB" id="FungiDB:HMPREF1544_02049"/>
<dbReference type="OrthoDB" id="6507044at2759"/>
<dbReference type="InterPro" id="IPR032710">
    <property type="entry name" value="NTF2-like_dom_sf"/>
</dbReference>
<keyword evidence="6" id="KW-1185">Reference proteome</keyword>
<dbReference type="PROSITE" id="PS50177">
    <property type="entry name" value="NTF2_DOMAIN"/>
    <property type="match status" value="1"/>
</dbReference>
<dbReference type="PANTHER" id="PTHR12612">
    <property type="entry name" value="NUCLEAR TRANSPORT FACTOR 2"/>
    <property type="match status" value="1"/>
</dbReference>
<evidence type="ECO:0000256" key="3">
    <source>
        <dbReference type="RuleBase" id="RU369002"/>
    </source>
</evidence>
<comment type="subcellular location">
    <subcellularLocation>
        <location evidence="3">Cytoplasm</location>
    </subcellularLocation>
    <subcellularLocation>
        <location evidence="3">Nucleus</location>
    </subcellularLocation>
</comment>
<evidence type="ECO:0000256" key="1">
    <source>
        <dbReference type="ARBA" id="ARBA00022490"/>
    </source>
</evidence>
<dbReference type="GO" id="GO:0051028">
    <property type="term" value="P:mRNA transport"/>
    <property type="evidence" value="ECO:0007669"/>
    <property type="project" value="UniProtKB-UniRule"/>
</dbReference>
<keyword evidence="3" id="KW-0653">Protein transport</keyword>
<evidence type="ECO:0000259" key="4">
    <source>
        <dbReference type="PROSITE" id="PS50177"/>
    </source>
</evidence>
<keyword evidence="3" id="KW-0813">Transport</keyword>
<dbReference type="InParanoid" id="S2JMG2"/>
<dbReference type="InterPro" id="IPR002075">
    <property type="entry name" value="NTF2_dom"/>
</dbReference>
<dbReference type="STRING" id="1220926.S2JMG2"/>
<sequence length="125" mass="14090">MADITTIANQFTTFYYQTFDANRQGLAQLYRDVSMLTFEGQPFRGAADIGEKLGSLPFQKVQHRVSTFDAQPADPSGSNILVFVTGQLLIDDETNPQMFSQTFHLVPENGSYYVFNDIFRLNYGA</sequence>
<evidence type="ECO:0000313" key="6">
    <source>
        <dbReference type="Proteomes" id="UP000014254"/>
    </source>
</evidence>
<name>S2JMG2_MUCC1</name>
<comment type="function">
    <text evidence="3">Has a role in nuclear-cytoplasmic transport of proteins and mRNAs.</text>
</comment>
<dbReference type="GO" id="GO:0005737">
    <property type="term" value="C:cytoplasm"/>
    <property type="evidence" value="ECO:0007669"/>
    <property type="project" value="UniProtKB-SubCell"/>
</dbReference>
<reference evidence="6" key="1">
    <citation type="submission" date="2013-05" db="EMBL/GenBank/DDBJ databases">
        <title>The Genome sequence of Mucor circinelloides f. circinelloides 1006PhL.</title>
        <authorList>
            <consortium name="The Broad Institute Genomics Platform"/>
            <person name="Cuomo C."/>
            <person name="Earl A."/>
            <person name="Findley K."/>
            <person name="Lee S.C."/>
            <person name="Walker B."/>
            <person name="Young S."/>
            <person name="Zeng Q."/>
            <person name="Gargeya S."/>
            <person name="Fitzgerald M."/>
            <person name="Haas B."/>
            <person name="Abouelleil A."/>
            <person name="Allen A.W."/>
            <person name="Alvarado L."/>
            <person name="Arachchi H.M."/>
            <person name="Berlin A.M."/>
            <person name="Chapman S.B."/>
            <person name="Gainer-Dewar J."/>
            <person name="Goldberg J."/>
            <person name="Griggs A."/>
            <person name="Gujja S."/>
            <person name="Hansen M."/>
            <person name="Howarth C."/>
            <person name="Imamovic A."/>
            <person name="Ireland A."/>
            <person name="Larimer J."/>
            <person name="McCowan C."/>
            <person name="Murphy C."/>
            <person name="Pearson M."/>
            <person name="Poon T.W."/>
            <person name="Priest M."/>
            <person name="Roberts A."/>
            <person name="Saif S."/>
            <person name="Shea T."/>
            <person name="Sisk P."/>
            <person name="Sykes S."/>
            <person name="Wortman J."/>
            <person name="Nusbaum C."/>
            <person name="Birren B."/>
        </authorList>
    </citation>
    <scope>NUCLEOTIDE SEQUENCE [LARGE SCALE GENOMIC DNA]</scope>
    <source>
        <strain evidence="6">1006PhL</strain>
    </source>
</reference>
<organism evidence="5 6">
    <name type="scientific">Mucor circinelloides f. circinelloides (strain 1006PhL)</name>
    <name type="common">Mucormycosis agent</name>
    <name type="synonym">Calyptromyces circinelloides</name>
    <dbReference type="NCBI Taxonomy" id="1220926"/>
    <lineage>
        <taxon>Eukaryota</taxon>
        <taxon>Fungi</taxon>
        <taxon>Fungi incertae sedis</taxon>
        <taxon>Mucoromycota</taxon>
        <taxon>Mucoromycotina</taxon>
        <taxon>Mucoromycetes</taxon>
        <taxon>Mucorales</taxon>
        <taxon>Mucorineae</taxon>
        <taxon>Mucoraceae</taxon>
        <taxon>Mucor</taxon>
    </lineage>
</organism>
<dbReference type="CDD" id="cd00780">
    <property type="entry name" value="NTF2"/>
    <property type="match status" value="1"/>
</dbReference>
<feature type="domain" description="NTF2" evidence="4">
    <location>
        <begin position="7"/>
        <end position="121"/>
    </location>
</feature>
<dbReference type="Proteomes" id="UP000014254">
    <property type="component" value="Unassembled WGS sequence"/>
</dbReference>
<dbReference type="InterPro" id="IPR045875">
    <property type="entry name" value="NTF2"/>
</dbReference>
<dbReference type="eggNOG" id="KOG2104">
    <property type="taxonomic scope" value="Eukaryota"/>
</dbReference>